<keyword evidence="7" id="KW-0456">Lyase</keyword>
<evidence type="ECO:0000313" key="11">
    <source>
        <dbReference type="EMBL" id="KGD63570.1"/>
    </source>
</evidence>
<organism evidence="11 12">
    <name type="scientific">Alcanivorax nanhaiticus</name>
    <dbReference type="NCBI Taxonomy" id="1177154"/>
    <lineage>
        <taxon>Bacteria</taxon>
        <taxon>Pseudomonadati</taxon>
        <taxon>Pseudomonadota</taxon>
        <taxon>Gammaproteobacteria</taxon>
        <taxon>Oceanospirillales</taxon>
        <taxon>Alcanivoracaceae</taxon>
        <taxon>Alcanivorax</taxon>
    </lineage>
</organism>
<evidence type="ECO:0000256" key="2">
    <source>
        <dbReference type="ARBA" id="ARBA00003444"/>
    </source>
</evidence>
<dbReference type="InterPro" id="IPR015421">
    <property type="entry name" value="PyrdxlP-dep_Trfase_major"/>
</dbReference>
<dbReference type="InterPro" id="IPR005860">
    <property type="entry name" value="CobD"/>
</dbReference>
<evidence type="ECO:0000313" key="12">
    <source>
        <dbReference type="Proteomes" id="UP000029444"/>
    </source>
</evidence>
<dbReference type="PROSITE" id="PS00105">
    <property type="entry name" value="AA_TRANSFER_CLASS_1"/>
    <property type="match status" value="1"/>
</dbReference>
<evidence type="ECO:0000256" key="9">
    <source>
        <dbReference type="ARBA" id="ARBA00048531"/>
    </source>
</evidence>
<dbReference type="PATRIC" id="fig|1177154.3.peg.3249"/>
<dbReference type="Gene3D" id="3.90.1150.10">
    <property type="entry name" value="Aspartate Aminotransferase, domain 1"/>
    <property type="match status" value="1"/>
</dbReference>
<evidence type="ECO:0000256" key="8">
    <source>
        <dbReference type="ARBA" id="ARBA00029996"/>
    </source>
</evidence>
<gene>
    <name evidence="11" type="ORF">Y5S_03206</name>
</gene>
<dbReference type="AlphaFoldDB" id="A0A095UM54"/>
<keyword evidence="6" id="KW-0663">Pyridoxal phosphate</keyword>
<dbReference type="UniPathway" id="UPA00148"/>
<feature type="domain" description="Aminotransferase class I/classII large" evidence="10">
    <location>
        <begin position="73"/>
        <end position="330"/>
    </location>
</feature>
<comment type="cofactor">
    <cofactor evidence="1">
        <name>pyridoxal 5'-phosphate</name>
        <dbReference type="ChEBI" id="CHEBI:597326"/>
    </cofactor>
</comment>
<keyword evidence="5" id="KW-0169">Cobalamin biosynthesis</keyword>
<evidence type="ECO:0000256" key="1">
    <source>
        <dbReference type="ARBA" id="ARBA00001933"/>
    </source>
</evidence>
<evidence type="ECO:0000256" key="6">
    <source>
        <dbReference type="ARBA" id="ARBA00022898"/>
    </source>
</evidence>
<proteinExistence type="predicted"/>
<dbReference type="CDD" id="cd00609">
    <property type="entry name" value="AAT_like"/>
    <property type="match status" value="1"/>
</dbReference>
<dbReference type="GO" id="GO:0030170">
    <property type="term" value="F:pyridoxal phosphate binding"/>
    <property type="evidence" value="ECO:0007669"/>
    <property type="project" value="InterPro"/>
</dbReference>
<name>A0A095UM54_9GAMM</name>
<dbReference type="Gene3D" id="3.40.640.10">
    <property type="entry name" value="Type I PLP-dependent aspartate aminotransferase-like (Major domain)"/>
    <property type="match status" value="1"/>
</dbReference>
<evidence type="ECO:0000259" key="10">
    <source>
        <dbReference type="Pfam" id="PF00155"/>
    </source>
</evidence>
<comment type="function">
    <text evidence="2">Decarboxylates L-threonine-O-3-phosphate to yield (R)-1-amino-2-propanol O-2-phosphate, the precursor for the linkage between the nucleotide loop and the corrin ring in cobalamin.</text>
</comment>
<evidence type="ECO:0000256" key="5">
    <source>
        <dbReference type="ARBA" id="ARBA00022573"/>
    </source>
</evidence>
<comment type="pathway">
    <text evidence="3">Cofactor biosynthesis; adenosylcobalamin biosynthesis.</text>
</comment>
<keyword evidence="12" id="KW-1185">Reference proteome</keyword>
<evidence type="ECO:0000256" key="3">
    <source>
        <dbReference type="ARBA" id="ARBA00004953"/>
    </source>
</evidence>
<dbReference type="GO" id="GO:0009236">
    <property type="term" value="P:cobalamin biosynthetic process"/>
    <property type="evidence" value="ECO:0007669"/>
    <property type="project" value="UniProtKB-UniPathway"/>
</dbReference>
<dbReference type="Proteomes" id="UP000029444">
    <property type="component" value="Unassembled WGS sequence"/>
</dbReference>
<dbReference type="InterPro" id="IPR015422">
    <property type="entry name" value="PyrdxlP-dep_Trfase_small"/>
</dbReference>
<evidence type="ECO:0000256" key="7">
    <source>
        <dbReference type="ARBA" id="ARBA00023239"/>
    </source>
</evidence>
<dbReference type="SUPFAM" id="SSF53383">
    <property type="entry name" value="PLP-dependent transferases"/>
    <property type="match status" value="1"/>
</dbReference>
<reference evidence="11 12" key="1">
    <citation type="submission" date="2012-09" db="EMBL/GenBank/DDBJ databases">
        <title>Genome Sequence of alkane-degrading Bacterium Alcanivorax sp. 19-m-6.</title>
        <authorList>
            <person name="Lai Q."/>
            <person name="Shao Z."/>
        </authorList>
    </citation>
    <scope>NUCLEOTIDE SEQUENCE [LARGE SCALE GENOMIC DNA]</scope>
    <source>
        <strain evidence="11 12">19-m-6</strain>
    </source>
</reference>
<comment type="catalytic activity">
    <reaction evidence="9">
        <text>O-phospho-L-threonine + H(+) = (R)-1-aminopropan-2-yl phosphate + CO2</text>
        <dbReference type="Rhea" id="RHEA:11492"/>
        <dbReference type="ChEBI" id="CHEBI:15378"/>
        <dbReference type="ChEBI" id="CHEBI:16526"/>
        <dbReference type="ChEBI" id="CHEBI:58563"/>
        <dbReference type="ChEBI" id="CHEBI:58675"/>
        <dbReference type="EC" id="4.1.1.81"/>
    </reaction>
</comment>
<dbReference type="eggNOG" id="COG0079">
    <property type="taxonomic scope" value="Bacteria"/>
</dbReference>
<dbReference type="NCBIfam" id="TIGR01140">
    <property type="entry name" value="L_thr_O3P_dcar"/>
    <property type="match status" value="1"/>
</dbReference>
<evidence type="ECO:0000256" key="4">
    <source>
        <dbReference type="ARBA" id="ARBA00012285"/>
    </source>
</evidence>
<protein>
    <recommendedName>
        <fullName evidence="4">threonine-phosphate decarboxylase</fullName>
        <ecNumber evidence="4">4.1.1.81</ecNumber>
    </recommendedName>
    <alternativeName>
        <fullName evidence="8">L-threonine-O-3-phosphate decarboxylase</fullName>
    </alternativeName>
</protein>
<dbReference type="InterPro" id="IPR004839">
    <property type="entry name" value="Aminotransferase_I/II_large"/>
</dbReference>
<dbReference type="OrthoDB" id="9799304at2"/>
<comment type="caution">
    <text evidence="11">The sequence shown here is derived from an EMBL/GenBank/DDBJ whole genome shotgun (WGS) entry which is preliminary data.</text>
</comment>
<dbReference type="EMBL" id="ARXV01000016">
    <property type="protein sequence ID" value="KGD63570.1"/>
    <property type="molecule type" value="Genomic_DNA"/>
</dbReference>
<dbReference type="InterPro" id="IPR004838">
    <property type="entry name" value="NHTrfase_class1_PyrdxlP-BS"/>
</dbReference>
<dbReference type="PANTHER" id="PTHR42885:SF1">
    <property type="entry name" value="THREONINE-PHOSPHATE DECARBOXYLASE"/>
    <property type="match status" value="1"/>
</dbReference>
<dbReference type="EC" id="4.1.1.81" evidence="4"/>
<dbReference type="PANTHER" id="PTHR42885">
    <property type="entry name" value="HISTIDINOL-PHOSPHATE AMINOTRANSFERASE-RELATED"/>
    <property type="match status" value="1"/>
</dbReference>
<dbReference type="GO" id="GO:0048472">
    <property type="term" value="F:threonine-phosphate decarboxylase activity"/>
    <property type="evidence" value="ECO:0007669"/>
    <property type="project" value="UniProtKB-EC"/>
</dbReference>
<dbReference type="RefSeq" id="WP_035234489.1">
    <property type="nucleotide sequence ID" value="NZ_ARXV01000016.1"/>
</dbReference>
<dbReference type="STRING" id="1177154.Y5S_03206"/>
<sequence>MSLSANNLHGGRLNAAVRRWGIPRSDWLDLSTGISPWSWPVPAMPEEVWRRLPEDDDGLLAVCRRVLSLPDEAGCLPVPGSQMALQNLPRLRSPGRVGVPVPGYAEHGLAWSRQGHEVVALAESAIDAALPSLDVLVCINPNNPTGTLFPWETLLRWHKALASRGGWLVVDEAFMEACDGVSLVTQTHRPGLVVLRSLGKFYGLAGARAGLLLAPPALCEQMQILLGPWALSHPARFLMASALADTQWQQQQKGRLRQARQRLTALLADAGISSSGACDLFAWCPRADAFLCMERLARQGILVREFREPAALRIGLPASEDQWQRLARALV</sequence>
<dbReference type="Pfam" id="PF00155">
    <property type="entry name" value="Aminotran_1_2"/>
    <property type="match status" value="1"/>
</dbReference>
<accession>A0A095UM54</accession>
<dbReference type="InterPro" id="IPR015424">
    <property type="entry name" value="PyrdxlP-dep_Trfase"/>
</dbReference>